<dbReference type="Gene3D" id="3.30.40.10">
    <property type="entry name" value="Zinc/RING finger domain, C3HC4 (zinc finger)"/>
    <property type="match status" value="1"/>
</dbReference>
<gene>
    <name evidence="13" type="ORF">CSSPJE1EN1_LOCUS7689</name>
</gene>
<keyword evidence="14" id="KW-1185">Reference proteome</keyword>
<dbReference type="SUPFAM" id="SSF57850">
    <property type="entry name" value="RING/U-box"/>
    <property type="match status" value="1"/>
</dbReference>
<evidence type="ECO:0000256" key="3">
    <source>
        <dbReference type="ARBA" id="ARBA00022692"/>
    </source>
</evidence>
<keyword evidence="7 11" id="KW-0472">Membrane</keyword>
<dbReference type="PANTHER" id="PTHR46905:SF7">
    <property type="entry name" value="RING-H2 FINGER PROTEIN ATL78"/>
    <property type="match status" value="1"/>
</dbReference>
<organism evidence="13 14">
    <name type="scientific">Sphagnum jensenii</name>
    <dbReference type="NCBI Taxonomy" id="128206"/>
    <lineage>
        <taxon>Eukaryota</taxon>
        <taxon>Viridiplantae</taxon>
        <taxon>Streptophyta</taxon>
        <taxon>Embryophyta</taxon>
        <taxon>Bryophyta</taxon>
        <taxon>Sphagnophytina</taxon>
        <taxon>Sphagnopsida</taxon>
        <taxon>Sphagnales</taxon>
        <taxon>Sphagnaceae</taxon>
        <taxon>Sphagnum</taxon>
    </lineage>
</organism>
<feature type="domain" description="RING-type" evidence="12">
    <location>
        <begin position="149"/>
        <end position="191"/>
    </location>
</feature>
<keyword evidence="9" id="KW-0863">Zinc-finger</keyword>
<sequence length="337" mass="36097">MTAAWHLARGEQQQQVQRNAGGLRKPPPAPPAPPLNNSPLFPPAPPSTSQGSYLSRAFNSNVMVVLAVVLFALVVVAVLNTLARCRIIRRLRMQQQLPSPESQQQQQQQQQRHHKGLEKAEIEALPVITYGVDSSKLNVEELDVGSHDCVVCLSEYQKGEKLRLLPLCNHGFHLDCIETWLSLHTSCPVCRHGVLAESTDPQIAANHPTPPPEADHHQQQQEQPSASSQGGASSSAASLGGAGTRLGSALFGSARFGSARTSSQQHMEIEVGADNQLRDHGAAASTSSLNRPSSTRWASLSAILSPGGLARLSSGAAGYRRGRQQQQLRNQAPSSAA</sequence>
<feature type="region of interest" description="Disordered" evidence="10">
    <location>
        <begin position="96"/>
        <end position="117"/>
    </location>
</feature>
<reference evidence="13" key="1">
    <citation type="submission" date="2024-02" db="EMBL/GenBank/DDBJ databases">
        <authorList>
            <consortium name="ELIXIR-Norway"/>
            <consortium name="Elixir Norway"/>
        </authorList>
    </citation>
    <scope>NUCLEOTIDE SEQUENCE</scope>
</reference>
<feature type="transmembrane region" description="Helical" evidence="11">
    <location>
        <begin position="62"/>
        <end position="83"/>
    </location>
</feature>
<feature type="region of interest" description="Disordered" evidence="10">
    <location>
        <begin position="1"/>
        <end position="51"/>
    </location>
</feature>
<evidence type="ECO:0000256" key="10">
    <source>
        <dbReference type="SAM" id="MobiDB-lite"/>
    </source>
</evidence>
<evidence type="ECO:0000256" key="8">
    <source>
        <dbReference type="ARBA" id="ARBA00024209"/>
    </source>
</evidence>
<dbReference type="CDD" id="cd16461">
    <property type="entry name" value="RING-H2_EL5-like"/>
    <property type="match status" value="1"/>
</dbReference>
<keyword evidence="6 11" id="KW-1133">Transmembrane helix</keyword>
<evidence type="ECO:0000256" key="4">
    <source>
        <dbReference type="ARBA" id="ARBA00022723"/>
    </source>
</evidence>
<dbReference type="Proteomes" id="UP001497444">
    <property type="component" value="Chromosome 14"/>
</dbReference>
<evidence type="ECO:0000256" key="6">
    <source>
        <dbReference type="ARBA" id="ARBA00022989"/>
    </source>
</evidence>
<feature type="region of interest" description="Disordered" evidence="10">
    <location>
        <begin position="316"/>
        <end position="337"/>
    </location>
</feature>
<dbReference type="InterPro" id="IPR013083">
    <property type="entry name" value="Znf_RING/FYVE/PHD"/>
</dbReference>
<evidence type="ECO:0000256" key="2">
    <source>
        <dbReference type="ARBA" id="ARBA00022679"/>
    </source>
</evidence>
<accession>A0ABP0W8E0</accession>
<evidence type="ECO:0000259" key="12">
    <source>
        <dbReference type="PROSITE" id="PS50089"/>
    </source>
</evidence>
<proteinExistence type="inferred from homology"/>
<evidence type="ECO:0000313" key="13">
    <source>
        <dbReference type="EMBL" id="CAK9262211.1"/>
    </source>
</evidence>
<dbReference type="InterPro" id="IPR001841">
    <property type="entry name" value="Znf_RING"/>
</dbReference>
<dbReference type="PANTHER" id="PTHR46905">
    <property type="entry name" value="RING-H2 FINGER PROTEIN ATL78"/>
    <property type="match status" value="1"/>
</dbReference>
<feature type="compositionally biased region" description="Low complexity" evidence="10">
    <location>
        <begin position="96"/>
        <end position="110"/>
    </location>
</feature>
<dbReference type="InterPro" id="IPR044602">
    <property type="entry name" value="ATL10/ATL72-79-like"/>
</dbReference>
<keyword evidence="5" id="KW-0862">Zinc</keyword>
<feature type="region of interest" description="Disordered" evidence="10">
    <location>
        <begin position="201"/>
        <end position="239"/>
    </location>
</feature>
<comment type="subcellular location">
    <subcellularLocation>
        <location evidence="1">Membrane</location>
        <topology evidence="1">Single-pass membrane protein</topology>
    </subcellularLocation>
</comment>
<evidence type="ECO:0000256" key="7">
    <source>
        <dbReference type="ARBA" id="ARBA00023136"/>
    </source>
</evidence>
<evidence type="ECO:0000256" key="1">
    <source>
        <dbReference type="ARBA" id="ARBA00004167"/>
    </source>
</evidence>
<keyword evidence="2" id="KW-0808">Transferase</keyword>
<feature type="compositionally biased region" description="Pro residues" evidence="10">
    <location>
        <begin position="25"/>
        <end position="46"/>
    </location>
</feature>
<comment type="similarity">
    <text evidence="8">Belongs to the RING-type zinc finger family. ATL subfamily.</text>
</comment>
<evidence type="ECO:0000256" key="11">
    <source>
        <dbReference type="SAM" id="Phobius"/>
    </source>
</evidence>
<dbReference type="Pfam" id="PF13639">
    <property type="entry name" value="zf-RING_2"/>
    <property type="match status" value="1"/>
</dbReference>
<protein>
    <recommendedName>
        <fullName evidence="12">RING-type domain-containing protein</fullName>
    </recommendedName>
</protein>
<name>A0ABP0W8E0_9BRYO</name>
<evidence type="ECO:0000313" key="14">
    <source>
        <dbReference type="Proteomes" id="UP001497444"/>
    </source>
</evidence>
<evidence type="ECO:0000256" key="9">
    <source>
        <dbReference type="PROSITE-ProRule" id="PRU00175"/>
    </source>
</evidence>
<keyword evidence="3 11" id="KW-0812">Transmembrane</keyword>
<dbReference type="SMART" id="SM00184">
    <property type="entry name" value="RING"/>
    <property type="match status" value="1"/>
</dbReference>
<feature type="compositionally biased region" description="Low complexity" evidence="10">
    <location>
        <begin position="220"/>
        <end position="239"/>
    </location>
</feature>
<dbReference type="EMBL" id="OZ020109">
    <property type="protein sequence ID" value="CAK9262211.1"/>
    <property type="molecule type" value="Genomic_DNA"/>
</dbReference>
<evidence type="ECO:0000256" key="5">
    <source>
        <dbReference type="ARBA" id="ARBA00022833"/>
    </source>
</evidence>
<keyword evidence="4" id="KW-0479">Metal-binding</keyword>
<dbReference type="PROSITE" id="PS50089">
    <property type="entry name" value="ZF_RING_2"/>
    <property type="match status" value="1"/>
</dbReference>